<dbReference type="Gene3D" id="1.25.40.20">
    <property type="entry name" value="Ankyrin repeat-containing domain"/>
    <property type="match status" value="2"/>
</dbReference>
<comment type="caution">
    <text evidence="5">The sequence shown here is derived from an EMBL/GenBank/DDBJ whole genome shotgun (WGS) entry which is preliminary data.</text>
</comment>
<feature type="repeat" description="ANK" evidence="3">
    <location>
        <begin position="58"/>
        <end position="90"/>
    </location>
</feature>
<dbReference type="EMBL" id="FCQH01000022">
    <property type="protein sequence ID" value="CVL08124.1"/>
    <property type="molecule type" value="Genomic_DNA"/>
</dbReference>
<dbReference type="Pfam" id="PF12796">
    <property type="entry name" value="Ank_2"/>
    <property type="match status" value="1"/>
</dbReference>
<dbReference type="AlphaFoldDB" id="A0A1L7UBM0"/>
<evidence type="ECO:0000259" key="4">
    <source>
        <dbReference type="PROSITE" id="PS50181"/>
    </source>
</evidence>
<evidence type="ECO:0000256" key="1">
    <source>
        <dbReference type="ARBA" id="ARBA00022737"/>
    </source>
</evidence>
<feature type="domain" description="F-box" evidence="4">
    <location>
        <begin position="8"/>
        <end position="54"/>
    </location>
</feature>
<feature type="repeat" description="ANK" evidence="3">
    <location>
        <begin position="92"/>
        <end position="125"/>
    </location>
</feature>
<gene>
    <name evidence="5" type="ORF">FMAN_14212</name>
</gene>
<feature type="repeat" description="ANK" evidence="3">
    <location>
        <begin position="126"/>
        <end position="148"/>
    </location>
</feature>
<dbReference type="InterPro" id="IPR001810">
    <property type="entry name" value="F-box_dom"/>
</dbReference>
<evidence type="ECO:0000313" key="5">
    <source>
        <dbReference type="EMBL" id="CVL08124.1"/>
    </source>
</evidence>
<evidence type="ECO:0000313" key="6">
    <source>
        <dbReference type="Proteomes" id="UP000184255"/>
    </source>
</evidence>
<protein>
    <recommendedName>
        <fullName evidence="4">F-box domain-containing protein</fullName>
    </recommendedName>
</protein>
<dbReference type="PROSITE" id="PS50088">
    <property type="entry name" value="ANK_REPEAT"/>
    <property type="match status" value="3"/>
</dbReference>
<dbReference type="PROSITE" id="PS50181">
    <property type="entry name" value="FBOX"/>
    <property type="match status" value="1"/>
</dbReference>
<keyword evidence="2 3" id="KW-0040">ANK repeat</keyword>
<dbReference type="GO" id="GO:0051059">
    <property type="term" value="F:NF-kappaB binding"/>
    <property type="evidence" value="ECO:0007669"/>
    <property type="project" value="TreeGrafter"/>
</dbReference>
<reference evidence="6" key="1">
    <citation type="journal article" date="2016" name="Genome Biol. Evol.">
        <title>Comparative 'omics' of the Fusarium fujikuroi species complex highlights differences in genetic potential and metabolite synthesis.</title>
        <authorList>
            <person name="Niehaus E.-M."/>
            <person name="Muensterkoetter M."/>
            <person name="Proctor R.H."/>
            <person name="Brown D.W."/>
            <person name="Sharon A."/>
            <person name="Idan Y."/>
            <person name="Oren-Young L."/>
            <person name="Sieber C.M."/>
            <person name="Novak O."/>
            <person name="Pencik A."/>
            <person name="Tarkowska D."/>
            <person name="Hromadova K."/>
            <person name="Freeman S."/>
            <person name="Maymon M."/>
            <person name="Elazar M."/>
            <person name="Youssef S.A."/>
            <person name="El-Shabrawy E.S.M."/>
            <person name="Shalaby A.B.A."/>
            <person name="Houterman P."/>
            <person name="Brock N.L."/>
            <person name="Burkhardt I."/>
            <person name="Tsavkelova E.A."/>
            <person name="Dickschat J.S."/>
            <person name="Galuszka P."/>
            <person name="Gueldener U."/>
            <person name="Tudzynski B."/>
        </authorList>
    </citation>
    <scope>NUCLEOTIDE SEQUENCE [LARGE SCALE GENOMIC DNA]</scope>
    <source>
        <strain evidence="6">MRC7560</strain>
    </source>
</reference>
<evidence type="ECO:0000256" key="2">
    <source>
        <dbReference type="ARBA" id="ARBA00023043"/>
    </source>
</evidence>
<dbReference type="GO" id="GO:0071356">
    <property type="term" value="P:cellular response to tumor necrosis factor"/>
    <property type="evidence" value="ECO:0007669"/>
    <property type="project" value="TreeGrafter"/>
</dbReference>
<dbReference type="InterPro" id="IPR036770">
    <property type="entry name" value="Ankyrin_rpt-contain_sf"/>
</dbReference>
<keyword evidence="1" id="KW-0677">Repeat</keyword>
<dbReference type="PROSITE" id="PS50297">
    <property type="entry name" value="ANK_REP_REGION"/>
    <property type="match status" value="1"/>
</dbReference>
<dbReference type="PANTHER" id="PTHR46680:SF3">
    <property type="entry name" value="NF-KAPPA-B INHIBITOR CACTUS"/>
    <property type="match status" value="1"/>
</dbReference>
<organism evidence="5 6">
    <name type="scientific">Fusarium mangiferae</name>
    <name type="common">Mango malformation disease fungus</name>
    <dbReference type="NCBI Taxonomy" id="192010"/>
    <lineage>
        <taxon>Eukaryota</taxon>
        <taxon>Fungi</taxon>
        <taxon>Dikarya</taxon>
        <taxon>Ascomycota</taxon>
        <taxon>Pezizomycotina</taxon>
        <taxon>Sordariomycetes</taxon>
        <taxon>Hypocreomycetidae</taxon>
        <taxon>Hypocreales</taxon>
        <taxon>Nectriaceae</taxon>
        <taxon>Fusarium</taxon>
        <taxon>Fusarium fujikuroi species complex</taxon>
    </lineage>
</organism>
<dbReference type="GO" id="GO:0005829">
    <property type="term" value="C:cytosol"/>
    <property type="evidence" value="ECO:0007669"/>
    <property type="project" value="TreeGrafter"/>
</dbReference>
<accession>A0A1L7UBM0</accession>
<dbReference type="InterPro" id="IPR051070">
    <property type="entry name" value="NF-kappa-B_inhibitor"/>
</dbReference>
<sequence>MGPESANPEALGNLPFEIIHHISRFLDEFDVYWFAKANRRLYQSLEGEWFYDHVGPDAASPALLAAAEHGHFATVRRALEGGANINYQDPSTGQTALVAACSNGHETVVEYLLQQSGIEVNTSDRHGRTSLHLAALEGDEAIVGYLLSMRNLEVNLTDLWNATPLDLAVQKRNWTVVALLLDFGAAKVMIGCQSNRRAIRLSLRLWLAGMSKPCHCYKHTMLLFQQDRQVSYSKKWMPGDLNE</sequence>
<proteinExistence type="predicted"/>
<dbReference type="VEuPathDB" id="FungiDB:FMAN_14212"/>
<dbReference type="PANTHER" id="PTHR46680">
    <property type="entry name" value="NF-KAPPA-B INHIBITOR ALPHA"/>
    <property type="match status" value="1"/>
</dbReference>
<dbReference type="InterPro" id="IPR002110">
    <property type="entry name" value="Ankyrin_rpt"/>
</dbReference>
<dbReference type="SMART" id="SM00248">
    <property type="entry name" value="ANK"/>
    <property type="match status" value="4"/>
</dbReference>
<name>A0A1L7UBM0_FUSMA</name>
<keyword evidence="6" id="KW-1185">Reference proteome</keyword>
<dbReference type="GeneID" id="65093461"/>
<dbReference type="Proteomes" id="UP000184255">
    <property type="component" value="Unassembled WGS sequence"/>
</dbReference>
<evidence type="ECO:0000256" key="3">
    <source>
        <dbReference type="PROSITE-ProRule" id="PRU00023"/>
    </source>
</evidence>
<dbReference type="SUPFAM" id="SSF48403">
    <property type="entry name" value="Ankyrin repeat"/>
    <property type="match status" value="1"/>
</dbReference>
<dbReference type="RefSeq" id="XP_041690912.1">
    <property type="nucleotide sequence ID" value="XM_041825542.1"/>
</dbReference>